<keyword evidence="6 10" id="KW-0443">Lipid metabolism</keyword>
<sequence>MDGGMLLVLYLICAYLVGNLLFGFIVGKMQAGEDIRAEGSKNPGARNAGRLYGKKAFVLTFLGDAMKGAAVIIIGRLLGFSTAVQLCGLLFVCIGHIKPVLFQLKGGKGISTLIGGLLAVNFWFVPIIIISFFLFYLLYKGFTVPGLLSLLVCAGALFFIEKEFMPGIIALLVVTIVIWAHKLHWRQFLLIKN</sequence>
<dbReference type="InterPro" id="IPR003811">
    <property type="entry name" value="G3P_acylTferase_PlsY"/>
</dbReference>
<dbReference type="EC" id="2.3.1.275" evidence="10"/>
<comment type="catalytic activity">
    <reaction evidence="10">
        <text>an acyl phosphate + sn-glycerol 3-phosphate = a 1-acyl-sn-glycero-3-phosphate + phosphate</text>
        <dbReference type="Rhea" id="RHEA:34075"/>
        <dbReference type="ChEBI" id="CHEBI:43474"/>
        <dbReference type="ChEBI" id="CHEBI:57597"/>
        <dbReference type="ChEBI" id="CHEBI:57970"/>
        <dbReference type="ChEBI" id="CHEBI:59918"/>
        <dbReference type="EC" id="2.3.1.275"/>
    </reaction>
</comment>
<keyword evidence="2 10" id="KW-0444">Lipid biosynthesis</keyword>
<feature type="transmembrane region" description="Helical" evidence="10">
    <location>
        <begin position="6"/>
        <end position="26"/>
    </location>
</feature>
<comment type="subunit">
    <text evidence="10">Probably interacts with PlsX.</text>
</comment>
<dbReference type="GO" id="GO:0008654">
    <property type="term" value="P:phospholipid biosynthetic process"/>
    <property type="evidence" value="ECO:0007669"/>
    <property type="project" value="UniProtKB-UniRule"/>
</dbReference>
<feature type="transmembrane region" description="Helical" evidence="10">
    <location>
        <begin position="142"/>
        <end position="160"/>
    </location>
</feature>
<dbReference type="GO" id="GO:0005886">
    <property type="term" value="C:plasma membrane"/>
    <property type="evidence" value="ECO:0007669"/>
    <property type="project" value="UniProtKB-SubCell"/>
</dbReference>
<comment type="function">
    <text evidence="10">Catalyzes the transfer of an acyl group from acyl-phosphate (acyl-PO(4)) to glycerol-3-phosphate (G3P) to form lysophosphatidic acid (LPA). This enzyme utilizes acyl-phosphate as fatty acyl donor, but not acyl-CoA or acyl-ACP.</text>
</comment>
<dbReference type="UniPathway" id="UPA00085"/>
<dbReference type="GO" id="GO:0043772">
    <property type="term" value="F:acyl-phosphate glycerol-3-phosphate acyltransferase activity"/>
    <property type="evidence" value="ECO:0007669"/>
    <property type="project" value="UniProtKB-UniRule"/>
</dbReference>
<dbReference type="Pfam" id="PF02660">
    <property type="entry name" value="G3P_acyltransf"/>
    <property type="match status" value="1"/>
</dbReference>
<keyword evidence="11" id="KW-0012">Acyltransferase</keyword>
<evidence type="ECO:0000256" key="10">
    <source>
        <dbReference type="HAMAP-Rule" id="MF_01043"/>
    </source>
</evidence>
<comment type="caution">
    <text evidence="11">The sequence shown here is derived from an EMBL/GenBank/DDBJ whole genome shotgun (WGS) entry which is preliminary data.</text>
</comment>
<keyword evidence="5 10" id="KW-1133">Transmembrane helix</keyword>
<feature type="transmembrane region" description="Helical" evidence="10">
    <location>
        <begin position="83"/>
        <end position="101"/>
    </location>
</feature>
<evidence type="ECO:0000256" key="1">
    <source>
        <dbReference type="ARBA" id="ARBA00022475"/>
    </source>
</evidence>
<proteinExistence type="inferred from homology"/>
<keyword evidence="12" id="KW-1185">Reference proteome</keyword>
<dbReference type="HAMAP" id="MF_01043">
    <property type="entry name" value="PlsY"/>
    <property type="match status" value="1"/>
</dbReference>
<dbReference type="SMART" id="SM01207">
    <property type="entry name" value="G3P_acyltransf"/>
    <property type="match status" value="1"/>
</dbReference>
<evidence type="ECO:0000256" key="9">
    <source>
        <dbReference type="ARBA" id="ARBA00023264"/>
    </source>
</evidence>
<evidence type="ECO:0000256" key="5">
    <source>
        <dbReference type="ARBA" id="ARBA00022989"/>
    </source>
</evidence>
<dbReference type="AlphaFoldDB" id="A0A3S2UU01"/>
<protein>
    <recommendedName>
        <fullName evidence="10">Glycerol-3-phosphate acyltransferase</fullName>
    </recommendedName>
    <alternativeName>
        <fullName evidence="10">Acyl-PO4 G3P acyltransferase</fullName>
    </alternativeName>
    <alternativeName>
        <fullName evidence="10">Acyl-phosphate--glycerol-3-phosphate acyltransferase</fullName>
    </alternativeName>
    <alternativeName>
        <fullName evidence="10">G3P acyltransferase</fullName>
        <shortName evidence="10">GPAT</shortName>
        <ecNumber evidence="10">2.3.1.275</ecNumber>
    </alternativeName>
    <alternativeName>
        <fullName evidence="10">Lysophosphatidic acid synthase</fullName>
        <shortName evidence="10">LPA synthase</shortName>
    </alternativeName>
</protein>
<comment type="subcellular location">
    <subcellularLocation>
        <location evidence="10">Cell membrane</location>
        <topology evidence="10">Multi-pass membrane protein</topology>
    </subcellularLocation>
</comment>
<accession>A0A3S2UU01</accession>
<reference evidence="11 12" key="1">
    <citation type="submission" date="2019-01" db="EMBL/GenBank/DDBJ databases">
        <title>Bacillus sp. M5HDSG1-1, whole genome shotgun sequence.</title>
        <authorList>
            <person name="Tuo L."/>
        </authorList>
    </citation>
    <scope>NUCLEOTIDE SEQUENCE [LARGE SCALE GENOMIC DNA]</scope>
    <source>
        <strain evidence="11 12">M5HDSG1-1</strain>
    </source>
</reference>
<evidence type="ECO:0000256" key="3">
    <source>
        <dbReference type="ARBA" id="ARBA00022679"/>
    </source>
</evidence>
<keyword evidence="8 10" id="KW-0594">Phospholipid biosynthesis</keyword>
<evidence type="ECO:0000256" key="2">
    <source>
        <dbReference type="ARBA" id="ARBA00022516"/>
    </source>
</evidence>
<evidence type="ECO:0000256" key="8">
    <source>
        <dbReference type="ARBA" id="ARBA00023209"/>
    </source>
</evidence>
<evidence type="ECO:0000256" key="6">
    <source>
        <dbReference type="ARBA" id="ARBA00023098"/>
    </source>
</evidence>
<comment type="similarity">
    <text evidence="10">Belongs to the PlsY family.</text>
</comment>
<comment type="pathway">
    <text evidence="10">Lipid metabolism; phospholipid metabolism.</text>
</comment>
<evidence type="ECO:0000256" key="4">
    <source>
        <dbReference type="ARBA" id="ARBA00022692"/>
    </source>
</evidence>
<dbReference type="EMBL" id="RZTZ01000015">
    <property type="protein sequence ID" value="RVT57743.1"/>
    <property type="molecule type" value="Genomic_DNA"/>
</dbReference>
<feature type="transmembrane region" description="Helical" evidence="10">
    <location>
        <begin position="113"/>
        <end position="136"/>
    </location>
</feature>
<keyword evidence="1 10" id="KW-1003">Cell membrane</keyword>
<gene>
    <name evidence="10" type="primary">plsY</name>
    <name evidence="11" type="ORF">EM808_23630</name>
</gene>
<evidence type="ECO:0000313" key="12">
    <source>
        <dbReference type="Proteomes" id="UP000288024"/>
    </source>
</evidence>
<dbReference type="PANTHER" id="PTHR30309">
    <property type="entry name" value="INNER MEMBRANE PROTEIN YGIH"/>
    <property type="match status" value="1"/>
</dbReference>
<dbReference type="Proteomes" id="UP000288024">
    <property type="component" value="Unassembled WGS sequence"/>
</dbReference>
<evidence type="ECO:0000313" key="11">
    <source>
        <dbReference type="EMBL" id="RVT57743.1"/>
    </source>
</evidence>
<keyword evidence="4 10" id="KW-0812">Transmembrane</keyword>
<keyword evidence="7 10" id="KW-0472">Membrane</keyword>
<keyword evidence="3 10" id="KW-0808">Transferase</keyword>
<dbReference type="PANTHER" id="PTHR30309:SF0">
    <property type="entry name" value="GLYCEROL-3-PHOSPHATE ACYLTRANSFERASE-RELATED"/>
    <property type="match status" value="1"/>
</dbReference>
<organism evidence="11 12">
    <name type="scientific">Niallia taxi</name>
    <dbReference type="NCBI Taxonomy" id="2499688"/>
    <lineage>
        <taxon>Bacteria</taxon>
        <taxon>Bacillati</taxon>
        <taxon>Bacillota</taxon>
        <taxon>Bacilli</taxon>
        <taxon>Bacillales</taxon>
        <taxon>Bacillaceae</taxon>
        <taxon>Niallia</taxon>
    </lineage>
</organism>
<evidence type="ECO:0000256" key="7">
    <source>
        <dbReference type="ARBA" id="ARBA00023136"/>
    </source>
</evidence>
<keyword evidence="9 10" id="KW-1208">Phospholipid metabolism</keyword>
<feature type="transmembrane region" description="Helical" evidence="10">
    <location>
        <begin position="167"/>
        <end position="185"/>
    </location>
</feature>
<name>A0A3S2UU01_9BACI</name>